<proteinExistence type="predicted"/>
<protein>
    <submittedName>
        <fullName evidence="5">Auxilin-like protein 1</fullName>
    </submittedName>
</protein>
<feature type="compositionally biased region" description="Basic and acidic residues" evidence="3">
    <location>
        <begin position="389"/>
        <end position="426"/>
    </location>
</feature>
<dbReference type="InterPro" id="IPR036869">
    <property type="entry name" value="J_dom_sf"/>
</dbReference>
<evidence type="ECO:0000313" key="5">
    <source>
        <dbReference type="EMBL" id="KAA3457517.1"/>
    </source>
</evidence>
<dbReference type="InterPro" id="IPR001623">
    <property type="entry name" value="DnaJ_domain"/>
</dbReference>
<feature type="compositionally biased region" description="Basic and acidic residues" evidence="3">
    <location>
        <begin position="1446"/>
        <end position="1458"/>
    </location>
</feature>
<feature type="compositionally biased region" description="Basic and acidic residues" evidence="3">
    <location>
        <begin position="689"/>
        <end position="997"/>
    </location>
</feature>
<dbReference type="GO" id="GO:0072583">
    <property type="term" value="P:clathrin-dependent endocytosis"/>
    <property type="evidence" value="ECO:0007669"/>
    <property type="project" value="TreeGrafter"/>
</dbReference>
<keyword evidence="1 2" id="KW-0175">Coiled coil</keyword>
<feature type="region of interest" description="Disordered" evidence="3">
    <location>
        <begin position="376"/>
        <end position="426"/>
    </location>
</feature>
<dbReference type="GO" id="GO:0072318">
    <property type="term" value="P:clathrin coat disassembly"/>
    <property type="evidence" value="ECO:0007669"/>
    <property type="project" value="TreeGrafter"/>
</dbReference>
<feature type="coiled-coil region" evidence="2">
    <location>
        <begin position="1509"/>
        <end position="1548"/>
    </location>
</feature>
<dbReference type="GO" id="GO:0005737">
    <property type="term" value="C:cytoplasm"/>
    <property type="evidence" value="ECO:0007669"/>
    <property type="project" value="TreeGrafter"/>
</dbReference>
<dbReference type="PANTHER" id="PTHR23172">
    <property type="entry name" value="AUXILIN/CYCLIN G-ASSOCIATED KINASE-RELATED"/>
    <property type="match status" value="1"/>
</dbReference>
<keyword evidence="6" id="KW-1185">Reference proteome</keyword>
<sequence length="1648" mass="190971">MENLSHSRKPNRVVSQAAATLNKRTATSNGANNFSGRTVYDDVFGGVQRFGTACGPTLSPRPEDYSEIFGGFHASRGASIPVLDLPLIDSSNGAMFDVRNPRFNYAEVFGGFDGSDFAATYEELIRQADGGDRHDYDGDSSDEAWMQDETEFLSEGSDHSGNYQYFSNGDYYEPIDSSMEFNISYHKANVRSNRDMSNAVTHVAELHAEPEYAYIIETSLGKTENKNPILHTTDDINLEFTGGVAKKKHLRKTVSHPSTGAAGEQTFAYDSTQRRYQGKDSCSNESFITISEINLRTQPSHVPPPARPPPHVRFNNGDHQSVQHAVSGERMGDSSPPFFDVEIDASSAAVASAAAMKEAMDKAQAQLKSAKELLERKREGIENSTKLGSKSDGKGKKERTSKAIDGSSDIKDDKVQGIKGKEDNGTKISAREERQKAVKTLAPDSMEGEKLFNVSKYFVVEKHGKESQSIEECGEVDGADEWQEETQFFELVRTDKSRVGFQHSNTDKVFVQSMKFNEPQYKSQKASIGAVEQLESDMKVEAVREDHELEKVERDMKMAKEAKEARRHKGHEKKVKSAQEVGAEENGQSITARKLSGNGKKPNGADELGIREKRVNAQEKENKVEVQRAMEQKERAQQEKEISKYIPNPKRVEGCQEREDEEKSWREVSKQEENDIILERVLVQAENETMLRDAVQQEEKEKKLKEAHEREERRKKEKEARELEEKEKEKKLKEAREREENVKRLREAREREEMEKKLKEAREREENEKRLREAREREEMEKKLKETREREENEKRLREAREREEMEKKLKEAREREENEKRLREAREREEIEKKLKEAREREENEKRLREAREREEKEKKLMEAREREEKEKKLKEAREREEKEKKLKEAREREEKEKKLKEAREREEKEKKLKEAHEREENEKRLKEIREREEKEKKLKEAREQEENEKRLKEAREQEENEKRLKEGREREEKEKEAREREEKEKKEKEARELEESEKIWRMALEQIENEKRLKQARLQEENERRQRMLEETVQQNDYSNPVKAVQDTEDEVNQKVVEQEVTEELQGVNYIYQQTARGENGKKQKIAKETHQHGEGEDPVISSKVNKQDHVNNHKENQLVGNNDQNFDELQETDELVLEENGKMEAEFRDCERRTEAMGQGGVDGKFDASRTVPCDLEVKANQLRKDDISVLRHQNKGVKKADEAVIGIGQTNAENINSFSEMDSNNDKQRLNSAYEWRERARTIKEAQVSSSLEENKDKYVSAQVVNESVETGRKPEAAKASVVDGKGSTQRTVHQVKVSQNMERKDKNIIESLTPEDKEAERLKRERELELERLRKIEEEIEREREREKDRMAVDSTVLEARERGYAEARERAEKAALERATTEARQRAMADARERLEKACAEAREKSSMEARLRAERAAVERATAEARERAVEKIMAERAASEARERVQRSMSDKFSTSSRNSGMRSSYSSSDLKDQHFQSTNSFGGLRYPYASAYNGVEGESAQRCKARLERYQRTAERAAKALEEKNMRDLLAQREQAERNRLAESLDADVKRWSSGKEGNLRALLSTLQYILGPESGWQPIPLTEVITSAAVKKAYRKATLCVHPDKLQQRGASIHQKYICEKVFDLLKEAWNRFNSEER</sequence>
<feature type="compositionally biased region" description="Basic residues" evidence="3">
    <location>
        <begin position="565"/>
        <end position="576"/>
    </location>
</feature>
<feature type="compositionally biased region" description="Basic and acidic residues" evidence="3">
    <location>
        <begin position="608"/>
        <end position="643"/>
    </location>
</feature>
<feature type="region of interest" description="Disordered" evidence="3">
    <location>
        <begin position="685"/>
        <end position="997"/>
    </location>
</feature>
<feature type="compositionally biased region" description="Pro residues" evidence="3">
    <location>
        <begin position="301"/>
        <end position="311"/>
    </location>
</feature>
<feature type="region of interest" description="Disordered" evidence="3">
    <location>
        <begin position="1274"/>
        <end position="1295"/>
    </location>
</feature>
<evidence type="ECO:0000313" key="6">
    <source>
        <dbReference type="Proteomes" id="UP000325315"/>
    </source>
</evidence>
<evidence type="ECO:0000256" key="1">
    <source>
        <dbReference type="ARBA" id="ARBA00023054"/>
    </source>
</evidence>
<feature type="region of interest" description="Disordered" evidence="3">
    <location>
        <begin position="1446"/>
        <end position="1480"/>
    </location>
</feature>
<dbReference type="GO" id="GO:0030276">
    <property type="term" value="F:clathrin binding"/>
    <property type="evidence" value="ECO:0007669"/>
    <property type="project" value="TreeGrafter"/>
</dbReference>
<feature type="region of interest" description="Disordered" evidence="3">
    <location>
        <begin position="1078"/>
        <end position="1104"/>
    </location>
</feature>
<dbReference type="PROSITE" id="PS50076">
    <property type="entry name" value="DNAJ_2"/>
    <property type="match status" value="1"/>
</dbReference>
<evidence type="ECO:0000256" key="3">
    <source>
        <dbReference type="SAM" id="MobiDB-lite"/>
    </source>
</evidence>
<reference evidence="6" key="1">
    <citation type="journal article" date="2019" name="Plant Biotechnol. J.">
        <title>Genome sequencing of the Australian wild diploid species Gossypium australe highlights disease resistance and delayed gland morphogenesis.</title>
        <authorList>
            <person name="Cai Y."/>
            <person name="Cai X."/>
            <person name="Wang Q."/>
            <person name="Wang P."/>
            <person name="Zhang Y."/>
            <person name="Cai C."/>
            <person name="Xu Y."/>
            <person name="Wang K."/>
            <person name="Zhou Z."/>
            <person name="Wang C."/>
            <person name="Geng S."/>
            <person name="Li B."/>
            <person name="Dong Q."/>
            <person name="Hou Y."/>
            <person name="Wang H."/>
            <person name="Ai P."/>
            <person name="Liu Z."/>
            <person name="Yi F."/>
            <person name="Sun M."/>
            <person name="An G."/>
            <person name="Cheng J."/>
            <person name="Zhang Y."/>
            <person name="Shi Q."/>
            <person name="Xie Y."/>
            <person name="Shi X."/>
            <person name="Chang Y."/>
            <person name="Huang F."/>
            <person name="Chen Y."/>
            <person name="Hong S."/>
            <person name="Mi L."/>
            <person name="Sun Q."/>
            <person name="Zhang L."/>
            <person name="Zhou B."/>
            <person name="Peng R."/>
            <person name="Zhang X."/>
            <person name="Liu F."/>
        </authorList>
    </citation>
    <scope>NUCLEOTIDE SEQUENCE [LARGE SCALE GENOMIC DNA]</scope>
    <source>
        <strain evidence="6">cv. PA1801</strain>
    </source>
</reference>
<dbReference type="SUPFAM" id="SSF46565">
    <property type="entry name" value="Chaperone J-domain"/>
    <property type="match status" value="1"/>
</dbReference>
<feature type="coiled-coil region" evidence="2">
    <location>
        <begin position="1324"/>
        <end position="1435"/>
    </location>
</feature>
<dbReference type="Gene3D" id="1.10.287.110">
    <property type="entry name" value="DnaJ domain"/>
    <property type="match status" value="1"/>
</dbReference>
<feature type="compositionally biased region" description="Basic and acidic residues" evidence="3">
    <location>
        <begin position="545"/>
        <end position="564"/>
    </location>
</feature>
<dbReference type="Proteomes" id="UP000325315">
    <property type="component" value="Unassembled WGS sequence"/>
</dbReference>
<name>A0A5B6UKV5_9ROSI</name>
<evidence type="ECO:0000259" key="4">
    <source>
        <dbReference type="PROSITE" id="PS50076"/>
    </source>
</evidence>
<feature type="region of interest" description="Disordered" evidence="3">
    <location>
        <begin position="297"/>
        <end position="318"/>
    </location>
</feature>
<dbReference type="EMBL" id="SMMG02000011">
    <property type="protein sequence ID" value="KAA3457517.1"/>
    <property type="molecule type" value="Genomic_DNA"/>
</dbReference>
<feature type="region of interest" description="Disordered" evidence="3">
    <location>
        <begin position="545"/>
        <end position="670"/>
    </location>
</feature>
<feature type="compositionally biased region" description="Basic and acidic residues" evidence="3">
    <location>
        <begin position="1081"/>
        <end position="1098"/>
    </location>
</feature>
<feature type="compositionally biased region" description="Low complexity" evidence="3">
    <location>
        <begin position="1462"/>
        <end position="1477"/>
    </location>
</feature>
<comment type="caution">
    <text evidence="5">The sequence shown here is derived from an EMBL/GenBank/DDBJ whole genome shotgun (WGS) entry which is preliminary data.</text>
</comment>
<accession>A0A5B6UKV5</accession>
<dbReference type="OrthoDB" id="1717591at2759"/>
<organism evidence="5 6">
    <name type="scientific">Gossypium australe</name>
    <dbReference type="NCBI Taxonomy" id="47621"/>
    <lineage>
        <taxon>Eukaryota</taxon>
        <taxon>Viridiplantae</taxon>
        <taxon>Streptophyta</taxon>
        <taxon>Embryophyta</taxon>
        <taxon>Tracheophyta</taxon>
        <taxon>Spermatophyta</taxon>
        <taxon>Magnoliopsida</taxon>
        <taxon>eudicotyledons</taxon>
        <taxon>Gunneridae</taxon>
        <taxon>Pentapetalae</taxon>
        <taxon>rosids</taxon>
        <taxon>malvids</taxon>
        <taxon>Malvales</taxon>
        <taxon>Malvaceae</taxon>
        <taxon>Malvoideae</taxon>
        <taxon>Gossypium</taxon>
    </lineage>
</organism>
<dbReference type="FunFam" id="1.10.287.110:FF:000009">
    <property type="entry name" value="Auxilin-related protein 1"/>
    <property type="match status" value="1"/>
</dbReference>
<feature type="region of interest" description="Disordered" evidence="3">
    <location>
        <begin position="1032"/>
        <end position="1055"/>
    </location>
</feature>
<dbReference type="GO" id="GO:0031982">
    <property type="term" value="C:vesicle"/>
    <property type="evidence" value="ECO:0007669"/>
    <property type="project" value="TreeGrafter"/>
</dbReference>
<gene>
    <name evidence="5" type="ORF">EPI10_004188</name>
</gene>
<feature type="compositionally biased region" description="Basic and acidic residues" evidence="3">
    <location>
        <begin position="650"/>
        <end position="670"/>
    </location>
</feature>
<evidence type="ECO:0000256" key="2">
    <source>
        <dbReference type="SAM" id="Coils"/>
    </source>
</evidence>
<dbReference type="PANTHER" id="PTHR23172:SF87">
    <property type="entry name" value="CHAPERONE DNAJ-DOMAIN SUPERFAMILY PROTEIN"/>
    <property type="match status" value="1"/>
</dbReference>
<feature type="domain" description="J" evidence="4">
    <location>
        <begin position="1584"/>
        <end position="1648"/>
    </location>
</feature>